<dbReference type="NCBIfam" id="TIGR01341">
    <property type="entry name" value="aconitase_1"/>
    <property type="match status" value="1"/>
</dbReference>
<comment type="function">
    <text evidence="10">Catalyzes the isomerization of citrate to isocitrate via cis-aconitate.</text>
</comment>
<evidence type="ECO:0000313" key="13">
    <source>
        <dbReference type="EMBL" id="UTW11822.1"/>
    </source>
</evidence>
<dbReference type="CDD" id="cd01586">
    <property type="entry name" value="AcnA_IRP"/>
    <property type="match status" value="1"/>
</dbReference>
<dbReference type="CDD" id="cd01580">
    <property type="entry name" value="AcnA_IRP_Swivel"/>
    <property type="match status" value="1"/>
</dbReference>
<dbReference type="InterPro" id="IPR000573">
    <property type="entry name" value="AconitaseA/IPMdHydase_ssu_swvl"/>
</dbReference>
<dbReference type="Gene3D" id="3.30.499.10">
    <property type="entry name" value="Aconitase, domain 3"/>
    <property type="match status" value="2"/>
</dbReference>
<sequence>MSNSFGAQGKLDVGDKSYEIYRLDALQAQYGISRLPYSLKILLENLLRLEDDLNVRPSDIEALCRWNPAADSSDQIAFTPARVVLQDFTGVPVVVDLAAMRDAMVRLGGDPELINPLQPVDLVIDHSVMVDHYGSTQALDLNTRIEFERNAERYQFLRWGQKAFANFRVVPPGTGIVHQVNLEYLAQVVMTKECGGVQQAYPDTLVGTDSHTTMINGLGVLGWGVGGIEAEAAMLGQPVTMLLPRVLGVRLNGRLSAGATATDLVLRVTEILRSHGVVGQFVEFFGAGLNELPLADRATIANMAPEYGATCSIFPIDSETLRYLELTGRSAEQRALVEAYAREQGLWHDSTSAQPDYSEVLELDLASVVPSIAGPKRPQDRVDLTDAKRAFMSAMRQEHGTVDPQVPMQDGGVAFELDAEQHLLRHGDVVIAAITSCTNTSNPAVMLAAGLVAKKARERGLKTKPWVKTSLAPGSQVVSAYLQAAGLMAPLEELGFNLVGFGCTTCIGNSGPLRPQISQAIADGNLIVSSVLSGNRNFEGRIHPEIKTNYLASPPLVVAYALAGSLTVDLYQDPLGQDRKGNSVYLKDIWPEQQEIQALLRNCISADMFTSRYADVFEGPDSWRALPLPQGTTYQWPDSSYIRHPPYFDGMSAQPVAPPAVKGARCLVRVGDSITTDHISPAGAIKADSPAGLYLQALGVQPVDFNSYGSRRGNHEVMMRGTFANIRLRNQLAPGTEGGWTTHFPSGEQLSIFDAAMRYQQEAVPLVVLAGKEYGTGSSRDWAAKGTRLLGIAAVIAESFERIHRSNLVGFGILALQFRDGESAQSLGLHPEALFDIETVDDQPTDVEVRATAPDGSQSCFRVRVRIDTPVEWEYYRHGGILQYVLRNLAGVGASGAS</sequence>
<dbReference type="PROSITE" id="PS00450">
    <property type="entry name" value="ACONITASE_1"/>
    <property type="match status" value="1"/>
</dbReference>
<proteinExistence type="inferred from homology"/>
<dbReference type="EC" id="4.2.1.3" evidence="10"/>
<dbReference type="PANTHER" id="PTHR11670">
    <property type="entry name" value="ACONITASE/IRON-RESPONSIVE ELEMENT FAMILY MEMBER"/>
    <property type="match status" value="1"/>
</dbReference>
<evidence type="ECO:0000259" key="11">
    <source>
        <dbReference type="Pfam" id="PF00330"/>
    </source>
</evidence>
<dbReference type="InterPro" id="IPR015931">
    <property type="entry name" value="Acnase/IPM_dHydase_lsu_aba_1/3"/>
</dbReference>
<evidence type="ECO:0000256" key="7">
    <source>
        <dbReference type="ARBA" id="ARBA00023014"/>
    </source>
</evidence>
<dbReference type="Proteomes" id="UP001058461">
    <property type="component" value="Chromosome"/>
</dbReference>
<dbReference type="SUPFAM" id="SSF53732">
    <property type="entry name" value="Aconitase iron-sulfur domain"/>
    <property type="match status" value="1"/>
</dbReference>
<evidence type="ECO:0000256" key="3">
    <source>
        <dbReference type="ARBA" id="ARBA00007185"/>
    </source>
</evidence>
<comment type="similarity">
    <text evidence="3 10">Belongs to the aconitase/IPM isomerase family.</text>
</comment>
<keyword evidence="6 10" id="KW-0408">Iron</keyword>
<keyword evidence="14" id="KW-1185">Reference proteome</keyword>
<feature type="domain" description="Aconitase/3-isopropylmalate dehydratase large subunit alpha/beta/alpha" evidence="11">
    <location>
        <begin position="73"/>
        <end position="564"/>
    </location>
</feature>
<dbReference type="Gene3D" id="6.10.190.10">
    <property type="match status" value="1"/>
</dbReference>
<dbReference type="Gene3D" id="3.20.19.10">
    <property type="entry name" value="Aconitase, domain 4"/>
    <property type="match status" value="1"/>
</dbReference>
<dbReference type="InterPro" id="IPR006249">
    <property type="entry name" value="Aconitase/IRP2"/>
</dbReference>
<organism evidence="13 14">
    <name type="scientific">Marinobacterium rhizophilum</name>
    <dbReference type="NCBI Taxonomy" id="420402"/>
    <lineage>
        <taxon>Bacteria</taxon>
        <taxon>Pseudomonadati</taxon>
        <taxon>Pseudomonadota</taxon>
        <taxon>Gammaproteobacteria</taxon>
        <taxon>Oceanospirillales</taxon>
        <taxon>Oceanospirillaceae</taxon>
        <taxon>Marinobacterium</taxon>
    </lineage>
</organism>
<evidence type="ECO:0000256" key="4">
    <source>
        <dbReference type="ARBA" id="ARBA00022485"/>
    </source>
</evidence>
<comment type="catalytic activity">
    <reaction evidence="9 10">
        <text>citrate = D-threo-isocitrate</text>
        <dbReference type="Rhea" id="RHEA:10336"/>
        <dbReference type="ChEBI" id="CHEBI:15562"/>
        <dbReference type="ChEBI" id="CHEBI:16947"/>
        <dbReference type="EC" id="4.2.1.3"/>
    </reaction>
</comment>
<dbReference type="PROSITE" id="PS01244">
    <property type="entry name" value="ACONITASE_2"/>
    <property type="match status" value="1"/>
</dbReference>
<evidence type="ECO:0000256" key="10">
    <source>
        <dbReference type="RuleBase" id="RU361275"/>
    </source>
</evidence>
<comment type="cofactor">
    <cofactor evidence="1">
        <name>[4Fe-4S] cluster</name>
        <dbReference type="ChEBI" id="CHEBI:49883"/>
    </cofactor>
</comment>
<protein>
    <recommendedName>
        <fullName evidence="10">Aconitate hydratase</fullName>
        <shortName evidence="10">Aconitase</shortName>
        <ecNumber evidence="10">4.2.1.3</ecNumber>
    </recommendedName>
</protein>
<evidence type="ECO:0000256" key="9">
    <source>
        <dbReference type="ARBA" id="ARBA00023501"/>
    </source>
</evidence>
<evidence type="ECO:0000259" key="12">
    <source>
        <dbReference type="Pfam" id="PF00694"/>
    </source>
</evidence>
<dbReference type="Pfam" id="PF00694">
    <property type="entry name" value="Aconitase_C"/>
    <property type="match status" value="1"/>
</dbReference>
<name>A0ABY5HKQ4_9GAMM</name>
<reference evidence="13" key="1">
    <citation type="submission" date="2021-04" db="EMBL/GenBank/DDBJ databases">
        <title>Oceanospirillales bacteria with DddD are important DMSP degraders in coastal seawater.</title>
        <authorList>
            <person name="Liu J."/>
        </authorList>
    </citation>
    <scope>NUCLEOTIDE SEQUENCE</scope>
    <source>
        <strain evidence="13">D13-1</strain>
    </source>
</reference>
<evidence type="ECO:0000256" key="6">
    <source>
        <dbReference type="ARBA" id="ARBA00023004"/>
    </source>
</evidence>
<dbReference type="Pfam" id="PF00330">
    <property type="entry name" value="Aconitase"/>
    <property type="match status" value="1"/>
</dbReference>
<keyword evidence="7 10" id="KW-0411">Iron-sulfur</keyword>
<dbReference type="InterPro" id="IPR001030">
    <property type="entry name" value="Acoase/IPM_deHydtase_lsu_aba"/>
</dbReference>
<keyword evidence="8 10" id="KW-0456">Lyase</keyword>
<evidence type="ECO:0000313" key="14">
    <source>
        <dbReference type="Proteomes" id="UP001058461"/>
    </source>
</evidence>
<dbReference type="EMBL" id="CP073347">
    <property type="protein sequence ID" value="UTW11822.1"/>
    <property type="molecule type" value="Genomic_DNA"/>
</dbReference>
<dbReference type="GO" id="GO:0003994">
    <property type="term" value="F:aconitate hydratase activity"/>
    <property type="evidence" value="ECO:0007669"/>
    <property type="project" value="UniProtKB-EC"/>
</dbReference>
<gene>
    <name evidence="13" type="primary">acnA</name>
    <name evidence="13" type="ORF">KDW95_21680</name>
</gene>
<comment type="pathway">
    <text evidence="2">Carbohydrate metabolism; tricarboxylic acid cycle; isocitrate from oxaloacetate: step 2/2.</text>
</comment>
<dbReference type="InterPro" id="IPR036008">
    <property type="entry name" value="Aconitase_4Fe-4S_dom"/>
</dbReference>
<evidence type="ECO:0000256" key="2">
    <source>
        <dbReference type="ARBA" id="ARBA00004717"/>
    </source>
</evidence>
<evidence type="ECO:0000256" key="8">
    <source>
        <dbReference type="ARBA" id="ARBA00023239"/>
    </source>
</evidence>
<evidence type="ECO:0000256" key="1">
    <source>
        <dbReference type="ARBA" id="ARBA00001966"/>
    </source>
</evidence>
<dbReference type="PRINTS" id="PR00415">
    <property type="entry name" value="ACONITASE"/>
</dbReference>
<keyword evidence="5" id="KW-0479">Metal-binding</keyword>
<accession>A0ABY5HKQ4</accession>
<dbReference type="SUPFAM" id="SSF52016">
    <property type="entry name" value="LeuD/IlvD-like"/>
    <property type="match status" value="1"/>
</dbReference>
<evidence type="ECO:0000256" key="5">
    <source>
        <dbReference type="ARBA" id="ARBA00022723"/>
    </source>
</evidence>
<keyword evidence="4 10" id="KW-0004">4Fe-4S</keyword>
<dbReference type="NCBIfam" id="NF006757">
    <property type="entry name" value="PRK09277.1"/>
    <property type="match status" value="1"/>
</dbReference>
<feature type="domain" description="Aconitase A/isopropylmalate dehydratase small subunit swivel" evidence="12">
    <location>
        <begin position="693"/>
        <end position="820"/>
    </location>
</feature>
<dbReference type="InterPro" id="IPR015928">
    <property type="entry name" value="Aconitase/3IPM_dehydase_swvl"/>
</dbReference>
<dbReference type="InterPro" id="IPR044137">
    <property type="entry name" value="AcnA_IRP_Swivel"/>
</dbReference>
<dbReference type="NCBIfam" id="NF009520">
    <property type="entry name" value="PRK12881.1"/>
    <property type="match status" value="1"/>
</dbReference>
<dbReference type="RefSeq" id="WP_255853863.1">
    <property type="nucleotide sequence ID" value="NZ_CP073347.1"/>
</dbReference>
<dbReference type="InterPro" id="IPR018136">
    <property type="entry name" value="Aconitase_4Fe-4S_BS"/>
</dbReference>